<evidence type="ECO:0000256" key="1">
    <source>
        <dbReference type="SAM" id="MobiDB-lite"/>
    </source>
</evidence>
<protein>
    <submittedName>
        <fullName evidence="2">15035_t:CDS:1</fullName>
    </submittedName>
</protein>
<proteinExistence type="predicted"/>
<evidence type="ECO:0000313" key="3">
    <source>
        <dbReference type="Proteomes" id="UP001153678"/>
    </source>
</evidence>
<gene>
    <name evidence="2" type="ORF">FWILDA_LOCUS19982</name>
</gene>
<dbReference type="AlphaFoldDB" id="A0A9W4TDX7"/>
<evidence type="ECO:0000313" key="2">
    <source>
        <dbReference type="EMBL" id="CAI2201270.1"/>
    </source>
</evidence>
<feature type="non-terminal residue" evidence="2">
    <location>
        <position position="1"/>
    </location>
</feature>
<accession>A0A9W4TDX7</accession>
<reference evidence="2" key="1">
    <citation type="submission" date="2022-08" db="EMBL/GenBank/DDBJ databases">
        <authorList>
            <person name="Kallberg Y."/>
            <person name="Tangrot J."/>
            <person name="Rosling A."/>
        </authorList>
    </citation>
    <scope>NUCLEOTIDE SEQUENCE</scope>
    <source>
        <strain evidence="2">Wild A</strain>
    </source>
</reference>
<dbReference type="Proteomes" id="UP001153678">
    <property type="component" value="Unassembled WGS sequence"/>
</dbReference>
<name>A0A9W4TDX7_9GLOM</name>
<sequence>DKFKNDCELLTNEGEFHSNEVSESDDEPAQKEVDMNICSKNKQ</sequence>
<comment type="caution">
    <text evidence="2">The sequence shown here is derived from an EMBL/GenBank/DDBJ whole genome shotgun (WGS) entry which is preliminary data.</text>
</comment>
<dbReference type="EMBL" id="CAMKVN010027048">
    <property type="protein sequence ID" value="CAI2201270.1"/>
    <property type="molecule type" value="Genomic_DNA"/>
</dbReference>
<organism evidence="2 3">
    <name type="scientific">Funneliformis geosporum</name>
    <dbReference type="NCBI Taxonomy" id="1117311"/>
    <lineage>
        <taxon>Eukaryota</taxon>
        <taxon>Fungi</taxon>
        <taxon>Fungi incertae sedis</taxon>
        <taxon>Mucoromycota</taxon>
        <taxon>Glomeromycotina</taxon>
        <taxon>Glomeromycetes</taxon>
        <taxon>Glomerales</taxon>
        <taxon>Glomeraceae</taxon>
        <taxon>Funneliformis</taxon>
    </lineage>
</organism>
<dbReference type="OrthoDB" id="2448427at2759"/>
<feature type="region of interest" description="Disordered" evidence="1">
    <location>
        <begin position="1"/>
        <end position="43"/>
    </location>
</feature>
<keyword evidence="3" id="KW-1185">Reference proteome</keyword>